<accession>A0ABQ0HA88</accession>
<comment type="caution">
    <text evidence="5">The sequence shown here is derived from an EMBL/GenBank/DDBJ whole genome shotgun (WGS) entry which is preliminary data.</text>
</comment>
<dbReference type="Pfam" id="PF11774">
    <property type="entry name" value="Lsr2"/>
    <property type="match status" value="1"/>
</dbReference>
<proteinExistence type="predicted"/>
<keyword evidence="6" id="KW-1185">Reference proteome</keyword>
<evidence type="ECO:0000259" key="3">
    <source>
        <dbReference type="Pfam" id="PF11774"/>
    </source>
</evidence>
<sequence length="135" mass="14582">MQTSMNPPRLSTTVVSVSKIQTVTFVDDLDGRELDPQDAQTVSWSWLGVDYELDVSSTNLDKIEQGKVTVAKLLKASTRVGGRRRSPSARTKTNSGGAGSSVNASIREWAADNGYEVSARGRIPNDIVEAYNAAH</sequence>
<dbReference type="Gene3D" id="4.10.320.10">
    <property type="entry name" value="E3-binding domain"/>
    <property type="match status" value="1"/>
</dbReference>
<evidence type="ECO:0000313" key="5">
    <source>
        <dbReference type="EMBL" id="GAB42784.1"/>
    </source>
</evidence>
<name>A0ABQ0HA88_9ACTN</name>
<gene>
    <name evidence="5" type="ORF">GOTRE_026_00360</name>
</gene>
<feature type="region of interest" description="Disordered" evidence="2">
    <location>
        <begin position="79"/>
        <end position="103"/>
    </location>
</feature>
<evidence type="ECO:0000256" key="2">
    <source>
        <dbReference type="SAM" id="MobiDB-lite"/>
    </source>
</evidence>
<dbReference type="Pfam" id="PF23359">
    <property type="entry name" value="Lsr2_DNA-bd"/>
    <property type="match status" value="1"/>
</dbReference>
<feature type="domain" description="Lsr2 DNA-binding" evidence="4">
    <location>
        <begin position="103"/>
        <end position="134"/>
    </location>
</feature>
<dbReference type="InterPro" id="IPR042261">
    <property type="entry name" value="Lsr2-like_dimerization"/>
</dbReference>
<evidence type="ECO:0000313" key="6">
    <source>
        <dbReference type="Proteomes" id="UP000004881"/>
    </source>
</evidence>
<dbReference type="Gene3D" id="3.30.60.230">
    <property type="entry name" value="Lsr2, dimerization domain"/>
    <property type="match status" value="1"/>
</dbReference>
<dbReference type="InterPro" id="IPR036625">
    <property type="entry name" value="E3-bd_dom_sf"/>
</dbReference>
<dbReference type="InterPro" id="IPR024412">
    <property type="entry name" value="Lsr2_dim_dom"/>
</dbReference>
<dbReference type="InterPro" id="IPR055370">
    <property type="entry name" value="Lsr2_DNA-bd"/>
</dbReference>
<reference evidence="5 6" key="1">
    <citation type="submission" date="2012-02" db="EMBL/GenBank/DDBJ databases">
        <title>Whole genome shotgun sequence of Gordonia terrae NBRC 100016.</title>
        <authorList>
            <person name="Takarada H."/>
            <person name="Hosoyama A."/>
            <person name="Tsuchikane K."/>
            <person name="Katsumata H."/>
            <person name="Yamazaki S."/>
            <person name="Fujita N."/>
        </authorList>
    </citation>
    <scope>NUCLEOTIDE SEQUENCE [LARGE SCALE GENOMIC DNA]</scope>
    <source>
        <strain evidence="5 6">NBRC 100016</strain>
    </source>
</reference>
<keyword evidence="1" id="KW-0238">DNA-binding</keyword>
<dbReference type="Proteomes" id="UP000004881">
    <property type="component" value="Unassembled WGS sequence"/>
</dbReference>
<evidence type="ECO:0000256" key="1">
    <source>
        <dbReference type="ARBA" id="ARBA00023125"/>
    </source>
</evidence>
<feature type="domain" description="Lsr2 dimerization" evidence="3">
    <location>
        <begin position="19"/>
        <end position="81"/>
    </location>
</feature>
<evidence type="ECO:0000259" key="4">
    <source>
        <dbReference type="Pfam" id="PF23359"/>
    </source>
</evidence>
<organism evidence="5 6">
    <name type="scientific">Gordonia terrae NBRC 100016</name>
    <dbReference type="NCBI Taxonomy" id="1089454"/>
    <lineage>
        <taxon>Bacteria</taxon>
        <taxon>Bacillati</taxon>
        <taxon>Actinomycetota</taxon>
        <taxon>Actinomycetes</taxon>
        <taxon>Mycobacteriales</taxon>
        <taxon>Gordoniaceae</taxon>
        <taxon>Gordonia</taxon>
    </lineage>
</organism>
<dbReference type="EMBL" id="BAFD01000026">
    <property type="protein sequence ID" value="GAB42784.1"/>
    <property type="molecule type" value="Genomic_DNA"/>
</dbReference>
<protein>
    <submittedName>
        <fullName evidence="5">LSR2-like protein</fullName>
    </submittedName>
</protein>